<evidence type="ECO:0000259" key="1">
    <source>
        <dbReference type="Pfam" id="PF23019"/>
    </source>
</evidence>
<organism evidence="2 3">
    <name type="scientific">Pedobacter segetis</name>
    <dbReference type="NCBI Taxonomy" id="2793069"/>
    <lineage>
        <taxon>Bacteria</taxon>
        <taxon>Pseudomonadati</taxon>
        <taxon>Bacteroidota</taxon>
        <taxon>Sphingobacteriia</taxon>
        <taxon>Sphingobacteriales</taxon>
        <taxon>Sphingobacteriaceae</taxon>
        <taxon>Pedobacter</taxon>
    </lineage>
</organism>
<protein>
    <submittedName>
        <fullName evidence="2">Polysaccharide deacetylase family protein</fullName>
    </submittedName>
</protein>
<dbReference type="Pfam" id="PF23019">
    <property type="entry name" value="DUF7033"/>
    <property type="match status" value="1"/>
</dbReference>
<dbReference type="RefSeq" id="WP_200584121.1">
    <property type="nucleotide sequence ID" value="NZ_JAEHFY010000001.1"/>
</dbReference>
<reference evidence="2 3" key="1">
    <citation type="submission" date="2020-12" db="EMBL/GenBank/DDBJ databases">
        <title>Bacterial novel species Pedobacter sp. SD-b isolated from soil.</title>
        <authorList>
            <person name="Jung H.-Y."/>
        </authorList>
    </citation>
    <scope>NUCLEOTIDE SEQUENCE [LARGE SCALE GENOMIC DNA]</scope>
    <source>
        <strain evidence="2 3">SD-b</strain>
    </source>
</reference>
<name>A0ABS1BFB1_9SPHI</name>
<feature type="domain" description="DUF7033" evidence="1">
    <location>
        <begin position="96"/>
        <end position="182"/>
    </location>
</feature>
<evidence type="ECO:0000313" key="3">
    <source>
        <dbReference type="Proteomes" id="UP000660024"/>
    </source>
</evidence>
<evidence type="ECO:0000313" key="2">
    <source>
        <dbReference type="EMBL" id="MBK0381545.1"/>
    </source>
</evidence>
<comment type="caution">
    <text evidence="2">The sequence shown here is derived from an EMBL/GenBank/DDBJ whole genome shotgun (WGS) entry which is preliminary data.</text>
</comment>
<dbReference type="InterPro" id="IPR054297">
    <property type="entry name" value="DUF7033"/>
</dbReference>
<dbReference type="Proteomes" id="UP000660024">
    <property type="component" value="Unassembled WGS sequence"/>
</dbReference>
<sequence length="418" mass="49534">MALLIYISSLNNRIEYIFQHIFENILGISIAFTKNETQFNQFTGPKISYCNHDIGGFLNYRQHPFILEQNIKEQHLAFADYRSYKIPFKTPNSVFPFDVFAASFYLLSRYEEYIHKERDEHGRFEGKSSLAYQHGFLKHPVIDEWAYEIVAQIRKHYPDFMAQERKFLLRPTLDIDRPYYYLNDPYLKQKVKKIKYQLKSDPFDIYYQVANWDQKYGLKTVYFFLLGNQHENDTAPSTENQLFRKLIKDISENHPVGIHPSYYAHLKDAEVKRERNLIIKISQRKISISRQHYLLLSLPKTYRDLISAGIKEDYTMAYADVTGFRAGTCTPFFWYDLEKEQAFDLLLHPTTAMDQTLRRYMGLTPDEALKEIKELMQNVKNVNGDFISLWHNESIGDFAHWKGWQTVYVEMLEMGSGN</sequence>
<keyword evidence="3" id="KW-1185">Reference proteome</keyword>
<dbReference type="EMBL" id="JAEHFY010000001">
    <property type="protein sequence ID" value="MBK0381545.1"/>
    <property type="molecule type" value="Genomic_DNA"/>
</dbReference>
<dbReference type="Gene3D" id="3.20.20.370">
    <property type="entry name" value="Glycoside hydrolase/deacetylase"/>
    <property type="match status" value="1"/>
</dbReference>
<gene>
    <name evidence="2" type="ORF">I5M32_01110</name>
</gene>
<dbReference type="CDD" id="cd10931">
    <property type="entry name" value="CE4_u7"/>
    <property type="match status" value="1"/>
</dbReference>
<proteinExistence type="predicted"/>
<accession>A0ABS1BFB1</accession>